<protein>
    <submittedName>
        <fullName evidence="1">Uncharacterized protein</fullName>
    </submittedName>
</protein>
<reference evidence="1 2" key="1">
    <citation type="journal article" date="2018" name="Sci. Rep.">
        <title>Genomic signatures of local adaptation to the degree of environmental predictability in rotifers.</title>
        <authorList>
            <person name="Franch-Gras L."/>
            <person name="Hahn C."/>
            <person name="Garcia-Roger E.M."/>
            <person name="Carmona M.J."/>
            <person name="Serra M."/>
            <person name="Gomez A."/>
        </authorList>
    </citation>
    <scope>NUCLEOTIDE SEQUENCE [LARGE SCALE GENOMIC DNA]</scope>
    <source>
        <strain evidence="1">HYR1</strain>
    </source>
</reference>
<keyword evidence="2" id="KW-1185">Reference proteome</keyword>
<accession>A0A3M7Q590</accession>
<gene>
    <name evidence="1" type="ORF">BpHYR1_032304</name>
</gene>
<dbReference type="AlphaFoldDB" id="A0A3M7Q590"/>
<organism evidence="1 2">
    <name type="scientific">Brachionus plicatilis</name>
    <name type="common">Marine rotifer</name>
    <name type="synonym">Brachionus muelleri</name>
    <dbReference type="NCBI Taxonomy" id="10195"/>
    <lineage>
        <taxon>Eukaryota</taxon>
        <taxon>Metazoa</taxon>
        <taxon>Spiralia</taxon>
        <taxon>Gnathifera</taxon>
        <taxon>Rotifera</taxon>
        <taxon>Eurotatoria</taxon>
        <taxon>Monogononta</taxon>
        <taxon>Pseudotrocha</taxon>
        <taxon>Ploima</taxon>
        <taxon>Brachionidae</taxon>
        <taxon>Brachionus</taxon>
    </lineage>
</organism>
<dbReference type="Proteomes" id="UP000276133">
    <property type="component" value="Unassembled WGS sequence"/>
</dbReference>
<comment type="caution">
    <text evidence="1">The sequence shown here is derived from an EMBL/GenBank/DDBJ whole genome shotgun (WGS) entry which is preliminary data.</text>
</comment>
<name>A0A3M7Q590_BRAPC</name>
<sequence length="158" mass="17617">MCWAFVRDDVALGHPGVLHRWAEKLDIKRALGPGASDQFKVRRVTSSLGFARRGRQLRIRDHARPPRMTAHFCPHQVSQIVASLFCFFLSWCDLLDAKLDEDMTDSGEMLFEPVSDESAFSNTDSDFLLLLTGLSDVSLESDVAREASGSVFALEVSI</sequence>
<evidence type="ECO:0000313" key="2">
    <source>
        <dbReference type="Proteomes" id="UP000276133"/>
    </source>
</evidence>
<evidence type="ECO:0000313" key="1">
    <source>
        <dbReference type="EMBL" id="RNA06550.1"/>
    </source>
</evidence>
<dbReference type="EMBL" id="REGN01007350">
    <property type="protein sequence ID" value="RNA06550.1"/>
    <property type="molecule type" value="Genomic_DNA"/>
</dbReference>
<proteinExistence type="predicted"/>